<gene>
    <name evidence="1" type="ORF">LTR97_003312</name>
</gene>
<evidence type="ECO:0000313" key="1">
    <source>
        <dbReference type="EMBL" id="KAK5704296.1"/>
    </source>
</evidence>
<organism evidence="1 2">
    <name type="scientific">Elasticomyces elasticus</name>
    <dbReference type="NCBI Taxonomy" id="574655"/>
    <lineage>
        <taxon>Eukaryota</taxon>
        <taxon>Fungi</taxon>
        <taxon>Dikarya</taxon>
        <taxon>Ascomycota</taxon>
        <taxon>Pezizomycotina</taxon>
        <taxon>Dothideomycetes</taxon>
        <taxon>Dothideomycetidae</taxon>
        <taxon>Mycosphaerellales</taxon>
        <taxon>Teratosphaeriaceae</taxon>
        <taxon>Elasticomyces</taxon>
    </lineage>
</organism>
<evidence type="ECO:0000313" key="2">
    <source>
        <dbReference type="Proteomes" id="UP001310594"/>
    </source>
</evidence>
<comment type="caution">
    <text evidence="1">The sequence shown here is derived from an EMBL/GenBank/DDBJ whole genome shotgun (WGS) entry which is preliminary data.</text>
</comment>
<protein>
    <submittedName>
        <fullName evidence="1">Uncharacterized protein</fullName>
    </submittedName>
</protein>
<reference evidence="1" key="1">
    <citation type="submission" date="2023-08" db="EMBL/GenBank/DDBJ databases">
        <title>Black Yeasts Isolated from many extreme environments.</title>
        <authorList>
            <person name="Coleine C."/>
            <person name="Stajich J.E."/>
            <person name="Selbmann L."/>
        </authorList>
    </citation>
    <scope>NUCLEOTIDE SEQUENCE</scope>
    <source>
        <strain evidence="1">CCFEE 5810</strain>
    </source>
</reference>
<accession>A0AAN7VUM5</accession>
<proteinExistence type="predicted"/>
<dbReference type="EMBL" id="JAVRQU010000004">
    <property type="protein sequence ID" value="KAK5704296.1"/>
    <property type="molecule type" value="Genomic_DNA"/>
</dbReference>
<name>A0AAN7VUM5_9PEZI</name>
<sequence>MLRRLRARLRHNPTQKVASNTLEPDQELLESIFVALKRQYADKPASVVREAAEKAAKAAVASLKNQSDWSPQKPETIEDRLEKCIRSLLHEEYPYTKSSMINEVASICAPYTVARILRE</sequence>
<dbReference type="Proteomes" id="UP001310594">
    <property type="component" value="Unassembled WGS sequence"/>
</dbReference>
<dbReference type="AlphaFoldDB" id="A0AAN7VUM5"/>